<sequence>MTTDPAPSPDAPAPERPRDRVTLALVSGLMALPFGIRAPLAGFIGRTLGRFTAIRRRVTEAVHHFRPDLPEAEVRRIALAVPGNLARMIVEVVSARDMAALAATLPIEGPGLAALDQAQAEGRPVILVSAHFGNYDAWRLALIHRGYTIGGYYKELGSPAMNRRYVEAVSASGQPMFPDTNEGLRNVVRFLRKGGMLGILMDLDRPNGVLIDFLGKPTRTVLSMAEMALRYDALLVPVWGIRTRAKPGFRVQVDAPIPPSDPETMTAALNRAFGAQVIAHPEQWVWWHNRRKKSHP</sequence>
<evidence type="ECO:0000256" key="4">
    <source>
        <dbReference type="ARBA" id="ARBA00022679"/>
    </source>
</evidence>
<dbReference type="CDD" id="cd07984">
    <property type="entry name" value="LPLAT_LABLAT-like"/>
    <property type="match status" value="1"/>
</dbReference>
<dbReference type="OrthoDB" id="9801955at2"/>
<proteinExistence type="predicted"/>
<comment type="caution">
    <text evidence="7">The sequence shown here is derived from an EMBL/GenBank/DDBJ whole genome shotgun (WGS) entry which is preliminary data.</text>
</comment>
<dbReference type="Pfam" id="PF03279">
    <property type="entry name" value="Lip_A_acyltrans"/>
    <property type="match status" value="1"/>
</dbReference>
<evidence type="ECO:0000256" key="2">
    <source>
        <dbReference type="ARBA" id="ARBA00022475"/>
    </source>
</evidence>
<organism evidence="7 8">
    <name type="scientific">Pararhodobacter aggregans</name>
    <dbReference type="NCBI Taxonomy" id="404875"/>
    <lineage>
        <taxon>Bacteria</taxon>
        <taxon>Pseudomonadati</taxon>
        <taxon>Pseudomonadota</taxon>
        <taxon>Alphaproteobacteria</taxon>
        <taxon>Rhodobacterales</taxon>
        <taxon>Paracoccaceae</taxon>
        <taxon>Pararhodobacter</taxon>
    </lineage>
</organism>
<gene>
    <name evidence="7" type="ORF">DDE23_01275</name>
</gene>
<protein>
    <submittedName>
        <fullName evidence="7">Lauroyl acyltransferase</fullName>
    </submittedName>
</protein>
<dbReference type="AlphaFoldDB" id="A0A2T7UWY9"/>
<keyword evidence="3" id="KW-0997">Cell inner membrane</keyword>
<evidence type="ECO:0000256" key="6">
    <source>
        <dbReference type="ARBA" id="ARBA00023315"/>
    </source>
</evidence>
<dbReference type="GO" id="GO:0009247">
    <property type="term" value="P:glycolipid biosynthetic process"/>
    <property type="evidence" value="ECO:0007669"/>
    <property type="project" value="UniProtKB-ARBA"/>
</dbReference>
<keyword evidence="4 7" id="KW-0808">Transferase</keyword>
<keyword evidence="5" id="KW-0472">Membrane</keyword>
<keyword evidence="8" id="KW-1185">Reference proteome</keyword>
<dbReference type="GO" id="GO:0016746">
    <property type="term" value="F:acyltransferase activity"/>
    <property type="evidence" value="ECO:0007669"/>
    <property type="project" value="UniProtKB-KW"/>
</dbReference>
<reference evidence="7 8" key="1">
    <citation type="journal article" date="2011" name="Syst. Appl. Microbiol.">
        <title>Defluviimonas denitrificans gen. nov., sp. nov., and Pararhodobacter aggregans gen. nov., sp. nov., non-phototrophic Rhodobacteraceae from the biofilter of a marine aquaculture.</title>
        <authorList>
            <person name="Foesel B.U."/>
            <person name="Drake H.L."/>
            <person name="Schramm A."/>
        </authorList>
    </citation>
    <scope>NUCLEOTIDE SEQUENCE [LARGE SCALE GENOMIC DNA]</scope>
    <source>
        <strain evidence="7 8">D1-19</strain>
    </source>
</reference>
<dbReference type="Proteomes" id="UP000244810">
    <property type="component" value="Unassembled WGS sequence"/>
</dbReference>
<evidence type="ECO:0000256" key="1">
    <source>
        <dbReference type="ARBA" id="ARBA00004533"/>
    </source>
</evidence>
<keyword evidence="2" id="KW-1003">Cell membrane</keyword>
<dbReference type="PANTHER" id="PTHR30606:SF10">
    <property type="entry name" value="PHOSPHATIDYLINOSITOL MANNOSIDE ACYLTRANSFERASE"/>
    <property type="match status" value="1"/>
</dbReference>
<evidence type="ECO:0000256" key="5">
    <source>
        <dbReference type="ARBA" id="ARBA00023136"/>
    </source>
</evidence>
<evidence type="ECO:0000313" key="7">
    <source>
        <dbReference type="EMBL" id="PVE49068.1"/>
    </source>
</evidence>
<name>A0A2T7UWY9_9RHOB</name>
<dbReference type="GO" id="GO:0005886">
    <property type="term" value="C:plasma membrane"/>
    <property type="evidence" value="ECO:0007669"/>
    <property type="project" value="UniProtKB-SubCell"/>
</dbReference>
<dbReference type="RefSeq" id="WP_107749572.1">
    <property type="nucleotide sequence ID" value="NZ_QBKF01000001.1"/>
</dbReference>
<dbReference type="InterPro" id="IPR004960">
    <property type="entry name" value="LipA_acyltrans"/>
</dbReference>
<evidence type="ECO:0000256" key="3">
    <source>
        <dbReference type="ARBA" id="ARBA00022519"/>
    </source>
</evidence>
<accession>A0A2T7UWY9</accession>
<dbReference type="EMBL" id="QDDR01000001">
    <property type="protein sequence ID" value="PVE49068.1"/>
    <property type="molecule type" value="Genomic_DNA"/>
</dbReference>
<comment type="subcellular location">
    <subcellularLocation>
        <location evidence="1">Cell inner membrane</location>
    </subcellularLocation>
</comment>
<dbReference type="PANTHER" id="PTHR30606">
    <property type="entry name" value="LIPID A BIOSYNTHESIS LAUROYL ACYLTRANSFERASE"/>
    <property type="match status" value="1"/>
</dbReference>
<evidence type="ECO:0000313" key="8">
    <source>
        <dbReference type="Proteomes" id="UP000244810"/>
    </source>
</evidence>
<keyword evidence="6 7" id="KW-0012">Acyltransferase</keyword>